<dbReference type="EMBL" id="JAUTWS010000064">
    <property type="protein sequence ID" value="MDO9712956.1"/>
    <property type="molecule type" value="Genomic_DNA"/>
</dbReference>
<evidence type="ECO:0000313" key="4">
    <source>
        <dbReference type="Proteomes" id="UP001243009"/>
    </source>
</evidence>
<dbReference type="Proteomes" id="UP001243009">
    <property type="component" value="Unassembled WGS sequence"/>
</dbReference>
<dbReference type="InterPro" id="IPR003594">
    <property type="entry name" value="HATPase_dom"/>
</dbReference>
<accession>A0ABT9E9S9</accession>
<dbReference type="Pfam" id="PF13581">
    <property type="entry name" value="HATPase_c_2"/>
    <property type="match status" value="1"/>
</dbReference>
<proteinExistence type="predicted"/>
<dbReference type="PANTHER" id="PTHR35801">
    <property type="entry name" value="PHOSPHOSERINE PHOSPHATASE RSBX"/>
    <property type="match status" value="1"/>
</dbReference>
<keyword evidence="3" id="KW-0067">ATP-binding</keyword>
<dbReference type="InterPro" id="IPR001932">
    <property type="entry name" value="PPM-type_phosphatase-like_dom"/>
</dbReference>
<dbReference type="GO" id="GO:0005524">
    <property type="term" value="F:ATP binding"/>
    <property type="evidence" value="ECO:0007669"/>
    <property type="project" value="UniProtKB-KW"/>
</dbReference>
<dbReference type="SUPFAM" id="SSF81606">
    <property type="entry name" value="PP2C-like"/>
    <property type="match status" value="1"/>
</dbReference>
<feature type="domain" description="Histidine kinase/HSP90-like ATPase" evidence="2">
    <location>
        <begin position="13"/>
        <end position="146"/>
    </location>
</feature>
<comment type="caution">
    <text evidence="3">The sequence shown here is derived from an EMBL/GenBank/DDBJ whole genome shotgun (WGS) entry which is preliminary data.</text>
</comment>
<evidence type="ECO:0000313" key="3">
    <source>
        <dbReference type="EMBL" id="MDO9712956.1"/>
    </source>
</evidence>
<dbReference type="RefSeq" id="WP_305107816.1">
    <property type="nucleotide sequence ID" value="NZ_JAUTWS010000064.1"/>
</dbReference>
<dbReference type="Gene3D" id="3.60.40.10">
    <property type="entry name" value="PPM-type phosphatase domain"/>
    <property type="match status" value="1"/>
</dbReference>
<dbReference type="InterPro" id="IPR036457">
    <property type="entry name" value="PPM-type-like_dom_sf"/>
</dbReference>
<protein>
    <submittedName>
        <fullName evidence="3">ATP-binding protein</fullName>
    </submittedName>
</protein>
<dbReference type="Gene3D" id="3.30.565.10">
    <property type="entry name" value="Histidine kinase-like ATPase, C-terminal domain"/>
    <property type="match status" value="1"/>
</dbReference>
<dbReference type="PANTHER" id="PTHR35801:SF1">
    <property type="entry name" value="PHOSPHOSERINE PHOSPHATASE RSBX"/>
    <property type="match status" value="1"/>
</dbReference>
<feature type="domain" description="PPM-type phosphatase" evidence="1">
    <location>
        <begin position="193"/>
        <end position="319"/>
    </location>
</feature>
<evidence type="ECO:0000259" key="2">
    <source>
        <dbReference type="Pfam" id="PF13581"/>
    </source>
</evidence>
<gene>
    <name evidence="3" type="ORF">Q7A36_31805</name>
</gene>
<dbReference type="InterPro" id="IPR039248">
    <property type="entry name" value="Ptase_RsbX"/>
</dbReference>
<organism evidence="3 4">
    <name type="scientific">Paracraurococcus lichenis</name>
    <dbReference type="NCBI Taxonomy" id="3064888"/>
    <lineage>
        <taxon>Bacteria</taxon>
        <taxon>Pseudomonadati</taxon>
        <taxon>Pseudomonadota</taxon>
        <taxon>Alphaproteobacteria</taxon>
        <taxon>Acetobacterales</taxon>
        <taxon>Roseomonadaceae</taxon>
        <taxon>Paracraurococcus</taxon>
    </lineage>
</organism>
<dbReference type="Pfam" id="PF07228">
    <property type="entry name" value="SpoIIE"/>
    <property type="match status" value="1"/>
</dbReference>
<dbReference type="SUPFAM" id="SSF55874">
    <property type="entry name" value="ATPase domain of HSP90 chaperone/DNA topoisomerase II/histidine kinase"/>
    <property type="match status" value="1"/>
</dbReference>
<reference evidence="3 4" key="1">
    <citation type="submission" date="2023-08" db="EMBL/GenBank/DDBJ databases">
        <title>The draft genome sequence of Paracraurococcus sp. LOR1-02.</title>
        <authorList>
            <person name="Kingkaew E."/>
            <person name="Tanasupawat S."/>
        </authorList>
    </citation>
    <scope>NUCLEOTIDE SEQUENCE [LARGE SCALE GENOMIC DNA]</scope>
    <source>
        <strain evidence="3 4">LOR1-02</strain>
    </source>
</reference>
<dbReference type="InterPro" id="IPR036890">
    <property type="entry name" value="HATPase_C_sf"/>
</dbReference>
<keyword evidence="3" id="KW-0547">Nucleotide-binding</keyword>
<evidence type="ECO:0000259" key="1">
    <source>
        <dbReference type="Pfam" id="PF07228"/>
    </source>
</evidence>
<sequence length="355" mass="36780">MLPVHCHHRVHIASQADLVTARAVMTELIADADLDEEDLGRVRIIVAELATNLLRHAGGGVLLLRRQLAADASGRALVGANGVECLALDRGPGIADLEVALAGRRNLNAFPGQGQGQGLGHGLGAVRRLSDRFDIHSEPGLGTAVMAQVQGRGSQALPMSLVTFPFGVGATMLPMTGCSACGDGWAARPDGLVLVVDGLGHGDAASAAARCVESVFSTVPADQDLQAILAAIHSALRGTRGAAVMVLRLGATTVEVSAIGNIAGKVLSRAGAIPLGSRWGIVGYNAAPPPSACVPWHPGDLVILHSDGCVRLTDLVDERHLRHVDPTLAAAVLLRDCTVRVDDQTIMVLANRRPA</sequence>
<name>A0ABT9E9S9_9PROT</name>
<keyword evidence="4" id="KW-1185">Reference proteome</keyword>